<dbReference type="InterPro" id="IPR000421">
    <property type="entry name" value="FA58C"/>
</dbReference>
<dbReference type="Proteomes" id="UP000283530">
    <property type="component" value="Unassembled WGS sequence"/>
</dbReference>
<dbReference type="OrthoDB" id="19132at2759"/>
<dbReference type="SUPFAM" id="SSF54695">
    <property type="entry name" value="POZ domain"/>
    <property type="match status" value="2"/>
</dbReference>
<dbReference type="SUPFAM" id="SSF49785">
    <property type="entry name" value="Galactose-binding domain-like"/>
    <property type="match status" value="1"/>
</dbReference>
<dbReference type="PROSITE" id="PS50097">
    <property type="entry name" value="BTB"/>
    <property type="match status" value="2"/>
</dbReference>
<dbReference type="STRING" id="337451.A0A3S3NIP0"/>
<dbReference type="PANTHER" id="PTHR47457:SF1">
    <property type="entry name" value="BTB DOMAIN-CONTAINING PROTEIN-RELATED"/>
    <property type="match status" value="1"/>
</dbReference>
<dbReference type="Pfam" id="PF00754">
    <property type="entry name" value="F5_F8_type_C"/>
    <property type="match status" value="1"/>
</dbReference>
<dbReference type="InterPro" id="IPR011333">
    <property type="entry name" value="SKP1/BTB/POZ_sf"/>
</dbReference>
<dbReference type="Gene3D" id="3.30.710.10">
    <property type="entry name" value="Potassium Channel Kv1.1, Chain A"/>
    <property type="match status" value="2"/>
</dbReference>
<dbReference type="Gene3D" id="1.25.40.420">
    <property type="match status" value="1"/>
</dbReference>
<dbReference type="PANTHER" id="PTHR47457">
    <property type="entry name" value="OS05G0345500 PROTEIN"/>
    <property type="match status" value="1"/>
</dbReference>
<dbReference type="EMBL" id="QPKB01000009">
    <property type="protein sequence ID" value="RWR92966.1"/>
    <property type="molecule type" value="Genomic_DNA"/>
</dbReference>
<dbReference type="Pfam" id="PF07707">
    <property type="entry name" value="BACK"/>
    <property type="match status" value="1"/>
</dbReference>
<evidence type="ECO:0000313" key="5">
    <source>
        <dbReference type="Proteomes" id="UP000283530"/>
    </source>
</evidence>
<dbReference type="InterPro" id="IPR022041">
    <property type="entry name" value="Methyltransf_FA"/>
</dbReference>
<evidence type="ECO:0000259" key="3">
    <source>
        <dbReference type="PROSITE" id="PS50097"/>
    </source>
</evidence>
<reference evidence="4 5" key="1">
    <citation type="journal article" date="2019" name="Nat. Plants">
        <title>Stout camphor tree genome fills gaps in understanding of flowering plant genome evolution.</title>
        <authorList>
            <person name="Chaw S.M."/>
            <person name="Liu Y.C."/>
            <person name="Wu Y.W."/>
            <person name="Wang H.Y."/>
            <person name="Lin C.I."/>
            <person name="Wu C.S."/>
            <person name="Ke H.M."/>
            <person name="Chang L.Y."/>
            <person name="Hsu C.Y."/>
            <person name="Yang H.T."/>
            <person name="Sudianto E."/>
            <person name="Hsu M.H."/>
            <person name="Wu K.P."/>
            <person name="Wang L.N."/>
            <person name="Leebens-Mack J.H."/>
            <person name="Tsai I.J."/>
        </authorList>
    </citation>
    <scope>NUCLEOTIDE SEQUENCE [LARGE SCALE GENOMIC DNA]</scope>
    <source>
        <strain evidence="5">cv. Chaw 1501</strain>
        <tissue evidence="4">Young leaves</tissue>
    </source>
</reference>
<comment type="pathway">
    <text evidence="2">Protein modification; protein ubiquitination.</text>
</comment>
<dbReference type="Pfam" id="PF12248">
    <property type="entry name" value="Methyltransf_FA"/>
    <property type="match status" value="1"/>
</dbReference>
<dbReference type="SMART" id="SM00225">
    <property type="entry name" value="BTB"/>
    <property type="match status" value="2"/>
</dbReference>
<feature type="domain" description="BTB" evidence="3">
    <location>
        <begin position="219"/>
        <end position="281"/>
    </location>
</feature>
<evidence type="ECO:0000256" key="1">
    <source>
        <dbReference type="ARBA" id="ARBA00002668"/>
    </source>
</evidence>
<protein>
    <submittedName>
        <fullName evidence="4">BTB/POZ domain-containing protein</fullName>
    </submittedName>
</protein>
<name>A0A3S3NIP0_9MAGN</name>
<accession>A0A3S3NIP0</accession>
<dbReference type="AlphaFoldDB" id="A0A3S3NIP0"/>
<comment type="caution">
    <text evidence="4">The sequence shown here is derived from an EMBL/GenBank/DDBJ whole genome shotgun (WGS) entry which is preliminary data.</text>
</comment>
<evidence type="ECO:0000256" key="2">
    <source>
        <dbReference type="ARBA" id="ARBA00004906"/>
    </source>
</evidence>
<dbReference type="InterPro" id="IPR008979">
    <property type="entry name" value="Galactose-bd-like_sf"/>
</dbReference>
<sequence length="817" mass="93393">MQDLAREMGVRKQRKFLTVAPFECAWRKELKFKEAGRGCVAFEASADNDVTVVFREQVGSQHYHYRTDNSPNYTIVLGSHRNRRLKIEVNGKTVVDVAGVGLCCSEEFQSYWISIYDGLIRIGTGHYPFQNRVFEWLDSKPNCSVQYVGLSSWDKHVGYRNVNVLPLTQHHNFLWKHVDHIGYGGGEEEEEGAEDELEEGIVECEVWGAGSFLESWDLSDMFFIVGTEEKVVRAHRVLLAVAADFCFSLSNGNSIRFPSITYPVLHAFLQYIYTGQTEIVESQLSSLRDLSQQFQLLPLLKQCEEIIGHFEINEKVLQSNNKVKLAYSSSGMQRCTVFPCELPIDWQKLKQFLLTGELSDVNIYIDGHVLVARAHKLILSLWSAPFMKMFTNGMTESNSSDIYLRDVSAEAILAMLQFMYSGELEMKDRNETGTLLLEILLFADKFGVTYLQQECCKLLLECISEELVCPILEVVSSIPSCKLLEETCERDFSRHFDYCTTSGTDFVLLDEATFRNILQHPDLTVTSEERVLDAIILWCMQASEIYGWEAVDELLKSSTLELLFGERLKSLSILLPLVRFPLMPSTTLKKLETSHLCSHIPVLEQLVMEAVSHVDFELTRTVNDQNVRFQHRRSSFKKLQYICDGDKNGVFYFSGTSYGEHQWVNPVLAKKIIVTASSPASRYTDPKALVSRTYQATFYAGPRVENGQNGAWWMVDIGQEHQLMCNYYTLRQDGSNAYMRSWALQGSMDGENWVDLRVHDNDQMICKPAQFASWPVHGPTALLPFRFFRVILTGPTTSDSTPWNLCICFLEFYGYFH</sequence>
<dbReference type="CDD" id="cd18186">
    <property type="entry name" value="BTB_POZ_ZBTB_KLHL-like"/>
    <property type="match status" value="2"/>
</dbReference>
<feature type="domain" description="BTB" evidence="3">
    <location>
        <begin position="359"/>
        <end position="428"/>
    </location>
</feature>
<proteinExistence type="predicted"/>
<dbReference type="SMART" id="SM00875">
    <property type="entry name" value="BACK"/>
    <property type="match status" value="1"/>
</dbReference>
<dbReference type="Gene3D" id="2.60.120.260">
    <property type="entry name" value="Galactose-binding domain-like"/>
    <property type="match status" value="1"/>
</dbReference>
<keyword evidence="5" id="KW-1185">Reference proteome</keyword>
<comment type="function">
    <text evidence="1">May act as a substrate-specific adapter of an E3 ubiquitin-protein ligase complex (CUL3-RBX1-BTB) which mediates the ubiquitination and subsequent proteasomal degradation of target proteins.</text>
</comment>
<evidence type="ECO:0000313" key="4">
    <source>
        <dbReference type="EMBL" id="RWR92966.1"/>
    </source>
</evidence>
<dbReference type="Pfam" id="PF00651">
    <property type="entry name" value="BTB"/>
    <property type="match status" value="2"/>
</dbReference>
<gene>
    <name evidence="4" type="ORF">CKAN_02219500</name>
</gene>
<dbReference type="InterPro" id="IPR000210">
    <property type="entry name" value="BTB/POZ_dom"/>
</dbReference>
<organism evidence="4 5">
    <name type="scientific">Cinnamomum micranthum f. kanehirae</name>
    <dbReference type="NCBI Taxonomy" id="337451"/>
    <lineage>
        <taxon>Eukaryota</taxon>
        <taxon>Viridiplantae</taxon>
        <taxon>Streptophyta</taxon>
        <taxon>Embryophyta</taxon>
        <taxon>Tracheophyta</taxon>
        <taxon>Spermatophyta</taxon>
        <taxon>Magnoliopsida</taxon>
        <taxon>Magnoliidae</taxon>
        <taxon>Laurales</taxon>
        <taxon>Lauraceae</taxon>
        <taxon>Cinnamomum</taxon>
    </lineage>
</organism>
<dbReference type="InterPro" id="IPR011705">
    <property type="entry name" value="BACK"/>
</dbReference>